<feature type="compositionally biased region" description="Basic and acidic residues" evidence="1">
    <location>
        <begin position="255"/>
        <end position="273"/>
    </location>
</feature>
<evidence type="ECO:0000313" key="2">
    <source>
        <dbReference type="EMBL" id="PMD21086.1"/>
    </source>
</evidence>
<name>A0A2J6Q4B8_9HELO</name>
<dbReference type="EMBL" id="KZ613482">
    <property type="protein sequence ID" value="PMD21086.1"/>
    <property type="molecule type" value="Genomic_DNA"/>
</dbReference>
<feature type="compositionally biased region" description="Gly residues" evidence="1">
    <location>
        <begin position="172"/>
        <end position="184"/>
    </location>
</feature>
<evidence type="ECO:0000256" key="1">
    <source>
        <dbReference type="SAM" id="MobiDB-lite"/>
    </source>
</evidence>
<reference evidence="2 3" key="1">
    <citation type="submission" date="2016-05" db="EMBL/GenBank/DDBJ databases">
        <title>A degradative enzymes factory behind the ericoid mycorrhizal symbiosis.</title>
        <authorList>
            <consortium name="DOE Joint Genome Institute"/>
            <person name="Martino E."/>
            <person name="Morin E."/>
            <person name="Grelet G."/>
            <person name="Kuo A."/>
            <person name="Kohler A."/>
            <person name="Daghino S."/>
            <person name="Barry K."/>
            <person name="Choi C."/>
            <person name="Cichocki N."/>
            <person name="Clum A."/>
            <person name="Copeland A."/>
            <person name="Hainaut M."/>
            <person name="Haridas S."/>
            <person name="Labutti K."/>
            <person name="Lindquist E."/>
            <person name="Lipzen A."/>
            <person name="Khouja H.-R."/>
            <person name="Murat C."/>
            <person name="Ohm R."/>
            <person name="Olson A."/>
            <person name="Spatafora J."/>
            <person name="Veneault-Fourrey C."/>
            <person name="Henrissat B."/>
            <person name="Grigoriev I."/>
            <person name="Martin F."/>
            <person name="Perotto S."/>
        </authorList>
    </citation>
    <scope>NUCLEOTIDE SEQUENCE [LARGE SCALE GENOMIC DNA]</scope>
    <source>
        <strain evidence="2 3">UAMH 7357</strain>
    </source>
</reference>
<feature type="compositionally biased region" description="Basic and acidic residues" evidence="1">
    <location>
        <begin position="91"/>
        <end position="120"/>
    </location>
</feature>
<dbReference type="OrthoDB" id="3564904at2759"/>
<gene>
    <name evidence="2" type="ORF">NA56DRAFT_659099</name>
</gene>
<feature type="compositionally biased region" description="Basic residues" evidence="1">
    <location>
        <begin position="225"/>
        <end position="239"/>
    </location>
</feature>
<feature type="compositionally biased region" description="Gly residues" evidence="1">
    <location>
        <begin position="147"/>
        <end position="159"/>
    </location>
</feature>
<sequence>MAKLRDINDPFYNPDLSDSDMSSGLSPSPPPKARDQMGNSRTTGTMAHSTNCTSNNGEFIDIVPKYDPPRRGFVPPDGDFDFLMHFCYKNPEPKSEDKPKKKRKRGEEKGKGKAKEERPEPVLNCTSSKETPHMSWIKRAEAMGLPRPGGGIAAPGNGGEESSRGAAMDEGGSVGVGVSSGTGGTMDDESTGGAGTLVGESSDGLGNMGSVGGSAAGGSGEKKPYRIAKRVDRRARTQPKRTYTWRDPVTKNKSGQRDGSGKGKDVKGKGKEL</sequence>
<feature type="compositionally biased region" description="Low complexity" evidence="1">
    <location>
        <begin position="14"/>
        <end position="26"/>
    </location>
</feature>
<protein>
    <submittedName>
        <fullName evidence="2">Uncharacterized protein</fullName>
    </submittedName>
</protein>
<feature type="compositionally biased region" description="Gly residues" evidence="1">
    <location>
        <begin position="206"/>
        <end position="219"/>
    </location>
</feature>
<dbReference type="AlphaFoldDB" id="A0A2J6Q4B8"/>
<dbReference type="Proteomes" id="UP000235672">
    <property type="component" value="Unassembled WGS sequence"/>
</dbReference>
<keyword evidence="3" id="KW-1185">Reference proteome</keyword>
<organism evidence="2 3">
    <name type="scientific">Hyaloscypha hepaticicola</name>
    <dbReference type="NCBI Taxonomy" id="2082293"/>
    <lineage>
        <taxon>Eukaryota</taxon>
        <taxon>Fungi</taxon>
        <taxon>Dikarya</taxon>
        <taxon>Ascomycota</taxon>
        <taxon>Pezizomycotina</taxon>
        <taxon>Leotiomycetes</taxon>
        <taxon>Helotiales</taxon>
        <taxon>Hyaloscyphaceae</taxon>
        <taxon>Hyaloscypha</taxon>
    </lineage>
</organism>
<feature type="region of interest" description="Disordered" evidence="1">
    <location>
        <begin position="89"/>
        <end position="273"/>
    </location>
</feature>
<feature type="compositionally biased region" description="Polar residues" evidence="1">
    <location>
        <begin position="37"/>
        <end position="57"/>
    </location>
</feature>
<feature type="region of interest" description="Disordered" evidence="1">
    <location>
        <begin position="1"/>
        <end position="58"/>
    </location>
</feature>
<accession>A0A2J6Q4B8</accession>
<evidence type="ECO:0000313" key="3">
    <source>
        <dbReference type="Proteomes" id="UP000235672"/>
    </source>
</evidence>
<proteinExistence type="predicted"/>